<dbReference type="AlphaFoldDB" id="A0AAE3AXX5"/>
<comment type="caution">
    <text evidence="1">The sequence shown here is derived from an EMBL/GenBank/DDBJ whole genome shotgun (WGS) entry which is preliminary data.</text>
</comment>
<accession>A0AAE3AXX5</accession>
<protein>
    <submittedName>
        <fullName evidence="1">Uncharacterized protein</fullName>
    </submittedName>
</protein>
<dbReference type="RefSeq" id="WP_147365097.1">
    <property type="nucleotide sequence ID" value="NZ_JAJEQF010000017.1"/>
</dbReference>
<sequence length="78" mass="9518">MTELEAECRHRYRVRSIREDDYGCEERPEGVWPTVLVELEDENGQLRLLRQKDHYLYEQQIEEGDQVILEQEILKRIE</sequence>
<proteinExistence type="predicted"/>
<name>A0AAE3AXX5_9FIRM</name>
<reference evidence="1 2" key="1">
    <citation type="submission" date="2021-10" db="EMBL/GenBank/DDBJ databases">
        <title>Anaerobic single-cell dispensing facilitates the cultivation of human gut bacteria.</title>
        <authorList>
            <person name="Afrizal A."/>
        </authorList>
    </citation>
    <scope>NUCLEOTIDE SEQUENCE [LARGE SCALE GENOMIC DNA]</scope>
    <source>
        <strain evidence="1 2">CLA-AA-H244</strain>
    </source>
</reference>
<evidence type="ECO:0000313" key="2">
    <source>
        <dbReference type="Proteomes" id="UP001199355"/>
    </source>
</evidence>
<dbReference type="EMBL" id="JAJEQF010000017">
    <property type="protein sequence ID" value="MCC2167645.1"/>
    <property type="molecule type" value="Genomic_DNA"/>
</dbReference>
<gene>
    <name evidence="1" type="ORF">LKD45_08075</name>
</gene>
<evidence type="ECO:0000313" key="1">
    <source>
        <dbReference type="EMBL" id="MCC2167645.1"/>
    </source>
</evidence>
<keyword evidence="2" id="KW-1185">Reference proteome</keyword>
<organism evidence="1 2">
    <name type="scientific">Gallintestinimicrobium propionicum</name>
    <dbReference type="NCBI Taxonomy" id="2981770"/>
    <lineage>
        <taxon>Bacteria</taxon>
        <taxon>Bacillati</taxon>
        <taxon>Bacillota</taxon>
        <taxon>Clostridia</taxon>
        <taxon>Lachnospirales</taxon>
        <taxon>Lachnospiraceae</taxon>
        <taxon>Gallintestinimicrobium</taxon>
    </lineage>
</organism>
<dbReference type="Proteomes" id="UP001199355">
    <property type="component" value="Unassembled WGS sequence"/>
</dbReference>